<keyword evidence="1" id="KW-0472">Membrane</keyword>
<evidence type="ECO:0000313" key="2">
    <source>
        <dbReference type="EMBL" id="GAF08100.1"/>
    </source>
</evidence>
<sequence length="163" mass="18686">METMKKRLPYAFAHALCMFIYIGMYVAGYIMIDILHLRISFGTMVVTLIPLVFWILLMLNFYKNLASMSKAFLISSIIIGIFICSISWVKLGYNEWKSHFDYDRWVSNHEQRSYMVASLLEQHELKGRSHEEVLALLGAPDTLATSQEPQSTYVYGMGRAGLG</sequence>
<evidence type="ECO:0000313" key="3">
    <source>
        <dbReference type="Proteomes" id="UP000019364"/>
    </source>
</evidence>
<keyword evidence="1" id="KW-0812">Transmembrane</keyword>
<gene>
    <name evidence="2" type="ORF">JCM16418_2138</name>
</gene>
<dbReference type="AlphaFoldDB" id="W7YB97"/>
<name>W7YB97_9BACL</name>
<dbReference type="Proteomes" id="UP000019364">
    <property type="component" value="Unassembled WGS sequence"/>
</dbReference>
<comment type="caution">
    <text evidence="2">The sequence shown here is derived from an EMBL/GenBank/DDBJ whole genome shotgun (WGS) entry which is preliminary data.</text>
</comment>
<keyword evidence="3" id="KW-1185">Reference proteome</keyword>
<dbReference type="eggNOG" id="ENOG50307GS">
    <property type="taxonomic scope" value="Bacteria"/>
</dbReference>
<organism evidence="2 3">
    <name type="scientific">Paenibacillus pini JCM 16418</name>
    <dbReference type="NCBI Taxonomy" id="1236976"/>
    <lineage>
        <taxon>Bacteria</taxon>
        <taxon>Bacillati</taxon>
        <taxon>Bacillota</taxon>
        <taxon>Bacilli</taxon>
        <taxon>Bacillales</taxon>
        <taxon>Paenibacillaceae</taxon>
        <taxon>Paenibacillus</taxon>
    </lineage>
</organism>
<keyword evidence="1" id="KW-1133">Transmembrane helix</keyword>
<dbReference type="STRING" id="1236976.JCM16418_2138"/>
<dbReference type="RefSeq" id="WP_036648177.1">
    <property type="nucleotide sequence ID" value="NZ_BAVZ01000005.1"/>
</dbReference>
<dbReference type="EMBL" id="BAVZ01000005">
    <property type="protein sequence ID" value="GAF08100.1"/>
    <property type="molecule type" value="Genomic_DNA"/>
</dbReference>
<feature type="transmembrane region" description="Helical" evidence="1">
    <location>
        <begin position="71"/>
        <end position="89"/>
    </location>
</feature>
<proteinExistence type="predicted"/>
<evidence type="ECO:0000256" key="1">
    <source>
        <dbReference type="SAM" id="Phobius"/>
    </source>
</evidence>
<reference evidence="2 3" key="1">
    <citation type="journal article" date="2014" name="Genome Announc.">
        <title>Draft Genome Sequence of Paenibacillus pini JCM 16418T, Isolated from the Rhizosphere of Pine Tree.</title>
        <authorList>
            <person name="Yuki M."/>
            <person name="Oshima K."/>
            <person name="Suda W."/>
            <person name="Oshida Y."/>
            <person name="Kitamura K."/>
            <person name="Iida Y."/>
            <person name="Hattori M."/>
            <person name="Ohkuma M."/>
        </authorList>
    </citation>
    <scope>NUCLEOTIDE SEQUENCE [LARGE SCALE GENOMIC DNA]</scope>
    <source>
        <strain evidence="2 3">JCM 16418</strain>
    </source>
</reference>
<feature type="transmembrane region" description="Helical" evidence="1">
    <location>
        <begin position="12"/>
        <end position="32"/>
    </location>
</feature>
<accession>W7YB97</accession>
<protein>
    <submittedName>
        <fullName evidence="2">Uncharacterized protein</fullName>
    </submittedName>
</protein>
<feature type="transmembrane region" description="Helical" evidence="1">
    <location>
        <begin position="38"/>
        <end position="59"/>
    </location>
</feature>